<feature type="domain" description="Peptidase M28" evidence="5">
    <location>
        <begin position="120"/>
        <end position="355"/>
    </location>
</feature>
<protein>
    <recommendedName>
        <fullName evidence="3">Peptide hydrolase</fullName>
        <ecNumber evidence="3">3.4.-.-</ecNumber>
    </recommendedName>
</protein>
<keyword evidence="3" id="KW-0378">Hydrolase</keyword>
<comment type="caution">
    <text evidence="6">The sequence shown here is derived from an EMBL/GenBank/DDBJ whole genome shotgun (WGS) entry which is preliminary data.</text>
</comment>
<feature type="chain" id="PRO_5043091997" description="Peptide hydrolase" evidence="3">
    <location>
        <begin position="17"/>
        <end position="388"/>
    </location>
</feature>
<organism evidence="6 7">
    <name type="scientific">Cladorrhinum samala</name>
    <dbReference type="NCBI Taxonomy" id="585594"/>
    <lineage>
        <taxon>Eukaryota</taxon>
        <taxon>Fungi</taxon>
        <taxon>Dikarya</taxon>
        <taxon>Ascomycota</taxon>
        <taxon>Pezizomycotina</taxon>
        <taxon>Sordariomycetes</taxon>
        <taxon>Sordariomycetidae</taxon>
        <taxon>Sordariales</taxon>
        <taxon>Podosporaceae</taxon>
        <taxon>Cladorrhinum</taxon>
    </lineage>
</organism>
<keyword evidence="3" id="KW-0862">Zinc</keyword>
<dbReference type="EMBL" id="MU864978">
    <property type="protein sequence ID" value="KAK4462094.1"/>
    <property type="molecule type" value="Genomic_DNA"/>
</dbReference>
<evidence type="ECO:0000256" key="4">
    <source>
        <dbReference type="SAM" id="MobiDB-lite"/>
    </source>
</evidence>
<dbReference type="PANTHER" id="PTHR12283:SF6">
    <property type="entry name" value="GLUTAMINYL-PEPTIDE CYCLOTRANSFERASE-RELATED"/>
    <property type="match status" value="1"/>
</dbReference>
<keyword evidence="1" id="KW-0808">Transferase</keyword>
<dbReference type="GO" id="GO:0008270">
    <property type="term" value="F:zinc ion binding"/>
    <property type="evidence" value="ECO:0007669"/>
    <property type="project" value="TreeGrafter"/>
</dbReference>
<name>A0AAV9HMX9_9PEZI</name>
<feature type="signal peptide" evidence="3">
    <location>
        <begin position="1"/>
        <end position="16"/>
    </location>
</feature>
<dbReference type="InterPro" id="IPR007484">
    <property type="entry name" value="Peptidase_M28"/>
</dbReference>
<keyword evidence="2" id="KW-0012">Acyltransferase</keyword>
<evidence type="ECO:0000256" key="1">
    <source>
        <dbReference type="ARBA" id="ARBA00022679"/>
    </source>
</evidence>
<keyword evidence="3" id="KW-0645">Protease</keyword>
<evidence type="ECO:0000256" key="2">
    <source>
        <dbReference type="ARBA" id="ARBA00023315"/>
    </source>
</evidence>
<accession>A0AAV9HMX9</accession>
<keyword evidence="3" id="KW-0732">Signal</keyword>
<evidence type="ECO:0000259" key="5">
    <source>
        <dbReference type="Pfam" id="PF04389"/>
    </source>
</evidence>
<evidence type="ECO:0000256" key="3">
    <source>
        <dbReference type="RuleBase" id="RU361240"/>
    </source>
</evidence>
<comment type="similarity">
    <text evidence="3">Belongs to the peptidase M28 family.</text>
</comment>
<feature type="region of interest" description="Disordered" evidence="4">
    <location>
        <begin position="365"/>
        <end position="388"/>
    </location>
</feature>
<dbReference type="Proteomes" id="UP001321749">
    <property type="component" value="Unassembled WGS sequence"/>
</dbReference>
<dbReference type="InterPro" id="IPR037457">
    <property type="entry name" value="M28_QC"/>
</dbReference>
<dbReference type="Pfam" id="PF04389">
    <property type="entry name" value="Peptidase_M28"/>
    <property type="match status" value="1"/>
</dbReference>
<proteinExistence type="inferred from homology"/>
<dbReference type="Gene3D" id="3.40.630.10">
    <property type="entry name" value="Zn peptidases"/>
    <property type="match status" value="1"/>
</dbReference>
<sequence>MKLPIIVLPLLPSTWAYTTLSNSTLVSSSISSPRDSSISHLDPASLLSRILIPRVPGTPGHASVQSHLVEFARTKLHGDWVVEWHNSTSKTPATGDKEVPFQNLVLRRDPPWVSARAKEDRGDTGRLVLAAHYDSLYKPEGFVGAVDSAVPCAMLMEVLRGVDEGLTRMWEKEGTENGGNDGLDPEKGVMVLLLDGEEAWVSWGEDDSLYGSRALAETWENTKYENGNHFDGPLQAISLFVLLDLLGAAGPTVPSYFEKTHWAYENMARIEQRMRGLGVLETKPKTPFLYEAEKQEWFQRGYIQDDHVPFMRRGVDILHIIPTPFPGVWHTMDDDAAHLDVSTIRDWTRIVTAFVAEWMDLEGYMPENEAKGDGGNEAESRYPEKDEL</sequence>
<dbReference type="CDD" id="cd03880">
    <property type="entry name" value="M28_QC_like"/>
    <property type="match status" value="1"/>
</dbReference>
<reference evidence="6" key="1">
    <citation type="journal article" date="2023" name="Mol. Phylogenet. Evol.">
        <title>Genome-scale phylogeny and comparative genomics of the fungal order Sordariales.</title>
        <authorList>
            <person name="Hensen N."/>
            <person name="Bonometti L."/>
            <person name="Westerberg I."/>
            <person name="Brannstrom I.O."/>
            <person name="Guillou S."/>
            <person name="Cros-Aarteil S."/>
            <person name="Calhoun S."/>
            <person name="Haridas S."/>
            <person name="Kuo A."/>
            <person name="Mondo S."/>
            <person name="Pangilinan J."/>
            <person name="Riley R."/>
            <person name="LaButti K."/>
            <person name="Andreopoulos B."/>
            <person name="Lipzen A."/>
            <person name="Chen C."/>
            <person name="Yan M."/>
            <person name="Daum C."/>
            <person name="Ng V."/>
            <person name="Clum A."/>
            <person name="Steindorff A."/>
            <person name="Ohm R.A."/>
            <person name="Martin F."/>
            <person name="Silar P."/>
            <person name="Natvig D.O."/>
            <person name="Lalanne C."/>
            <person name="Gautier V."/>
            <person name="Ament-Velasquez S.L."/>
            <person name="Kruys A."/>
            <person name="Hutchinson M.I."/>
            <person name="Powell A.J."/>
            <person name="Barry K."/>
            <person name="Miller A.N."/>
            <person name="Grigoriev I.V."/>
            <person name="Debuchy R."/>
            <person name="Gladieux P."/>
            <person name="Hiltunen Thoren M."/>
            <person name="Johannesson H."/>
        </authorList>
    </citation>
    <scope>NUCLEOTIDE SEQUENCE</scope>
    <source>
        <strain evidence="6">PSN324</strain>
    </source>
</reference>
<dbReference type="SUPFAM" id="SSF53187">
    <property type="entry name" value="Zn-dependent exopeptidases"/>
    <property type="match status" value="1"/>
</dbReference>
<gene>
    <name evidence="6" type="ORF">QBC42DRAFT_328272</name>
</gene>
<reference evidence="6" key="2">
    <citation type="submission" date="2023-06" db="EMBL/GenBank/DDBJ databases">
        <authorList>
            <consortium name="Lawrence Berkeley National Laboratory"/>
            <person name="Mondo S.J."/>
            <person name="Hensen N."/>
            <person name="Bonometti L."/>
            <person name="Westerberg I."/>
            <person name="Brannstrom I.O."/>
            <person name="Guillou S."/>
            <person name="Cros-Aarteil S."/>
            <person name="Calhoun S."/>
            <person name="Haridas S."/>
            <person name="Kuo A."/>
            <person name="Pangilinan J."/>
            <person name="Riley R."/>
            <person name="Labutti K."/>
            <person name="Andreopoulos B."/>
            <person name="Lipzen A."/>
            <person name="Chen C."/>
            <person name="Yanf M."/>
            <person name="Daum C."/>
            <person name="Ng V."/>
            <person name="Clum A."/>
            <person name="Steindorff A."/>
            <person name="Ohm R."/>
            <person name="Martin F."/>
            <person name="Silar P."/>
            <person name="Natvig D."/>
            <person name="Lalanne C."/>
            <person name="Gautier V."/>
            <person name="Ament-Velasquez S.L."/>
            <person name="Kruys A."/>
            <person name="Hutchinson M.I."/>
            <person name="Powell A.J."/>
            <person name="Barry K."/>
            <person name="Miller A.N."/>
            <person name="Grigoriev I.V."/>
            <person name="Debuchy R."/>
            <person name="Gladieux P."/>
            <person name="Thoren M.H."/>
            <person name="Johannesson H."/>
        </authorList>
    </citation>
    <scope>NUCLEOTIDE SEQUENCE</scope>
    <source>
        <strain evidence="6">PSN324</strain>
    </source>
</reference>
<dbReference type="GO" id="GO:0006508">
    <property type="term" value="P:proteolysis"/>
    <property type="evidence" value="ECO:0007669"/>
    <property type="project" value="UniProtKB-KW"/>
</dbReference>
<dbReference type="AlphaFoldDB" id="A0AAV9HMX9"/>
<keyword evidence="3" id="KW-0479">Metal-binding</keyword>
<feature type="compositionally biased region" description="Basic and acidic residues" evidence="4">
    <location>
        <begin position="368"/>
        <end position="388"/>
    </location>
</feature>
<keyword evidence="7" id="KW-1185">Reference proteome</keyword>
<evidence type="ECO:0000313" key="6">
    <source>
        <dbReference type="EMBL" id="KAK4462094.1"/>
    </source>
</evidence>
<dbReference type="GO" id="GO:0008233">
    <property type="term" value="F:peptidase activity"/>
    <property type="evidence" value="ECO:0007669"/>
    <property type="project" value="UniProtKB-KW"/>
</dbReference>
<dbReference type="InterPro" id="IPR040234">
    <property type="entry name" value="QC/QCL"/>
</dbReference>
<dbReference type="EC" id="3.4.-.-" evidence="3"/>
<dbReference type="GO" id="GO:0016603">
    <property type="term" value="F:glutaminyl-peptide cyclotransferase activity"/>
    <property type="evidence" value="ECO:0007669"/>
    <property type="project" value="InterPro"/>
</dbReference>
<dbReference type="PANTHER" id="PTHR12283">
    <property type="entry name" value="GLUTAMINYL-PEPTIDE CYCLOTRANSFERASE"/>
    <property type="match status" value="1"/>
</dbReference>
<evidence type="ECO:0000313" key="7">
    <source>
        <dbReference type="Proteomes" id="UP001321749"/>
    </source>
</evidence>